<comment type="caution">
    <text evidence="1">The sequence shown here is derived from an EMBL/GenBank/DDBJ whole genome shotgun (WGS) entry which is preliminary data.</text>
</comment>
<dbReference type="AlphaFoldDB" id="A0A1F5ZY46"/>
<dbReference type="EMBL" id="MFJL01000003">
    <property type="protein sequence ID" value="OGG17082.1"/>
    <property type="molecule type" value="Genomic_DNA"/>
</dbReference>
<name>A0A1F5ZY46_9BACT</name>
<evidence type="ECO:0000313" key="2">
    <source>
        <dbReference type="Proteomes" id="UP000176923"/>
    </source>
</evidence>
<organism evidence="1 2">
    <name type="scientific">Candidatus Gottesmanbacteria bacterium RIFCSPHIGHO2_02_FULL_39_11</name>
    <dbReference type="NCBI Taxonomy" id="1798382"/>
    <lineage>
        <taxon>Bacteria</taxon>
        <taxon>Candidatus Gottesmaniibacteriota</taxon>
    </lineage>
</organism>
<evidence type="ECO:0000313" key="1">
    <source>
        <dbReference type="EMBL" id="OGG17082.1"/>
    </source>
</evidence>
<gene>
    <name evidence="1" type="ORF">A3D77_05705</name>
</gene>
<sequence length="212" mass="24525">MKKRVSLLVFLLFLINPGIILADGGTGIGKIITYQAPLNNSVVWKTNTVSLTADNFYILIDGKEYYLGNNTIEIHSDPGNSAYTTLELTWKENSRDMRFYMYFNSDGKKWNVYEARTYNGYVNGDWIFYKENVLNFKGDVGKLLRLASMDIESDSLQEYKPYHSGIIHFENLTLRPFYTVNDKSQIYPLSQKPERRSDILSTIKKFLNVKLP</sequence>
<proteinExistence type="predicted"/>
<accession>A0A1F5ZY46</accession>
<protein>
    <submittedName>
        <fullName evidence="1">Uncharacterized protein</fullName>
    </submittedName>
</protein>
<reference evidence="1 2" key="1">
    <citation type="journal article" date="2016" name="Nat. Commun.">
        <title>Thousands of microbial genomes shed light on interconnected biogeochemical processes in an aquifer system.</title>
        <authorList>
            <person name="Anantharaman K."/>
            <person name="Brown C.T."/>
            <person name="Hug L.A."/>
            <person name="Sharon I."/>
            <person name="Castelle C.J."/>
            <person name="Probst A.J."/>
            <person name="Thomas B.C."/>
            <person name="Singh A."/>
            <person name="Wilkins M.J."/>
            <person name="Karaoz U."/>
            <person name="Brodie E.L."/>
            <person name="Williams K.H."/>
            <person name="Hubbard S.S."/>
            <person name="Banfield J.F."/>
        </authorList>
    </citation>
    <scope>NUCLEOTIDE SEQUENCE [LARGE SCALE GENOMIC DNA]</scope>
</reference>
<dbReference type="Proteomes" id="UP000176923">
    <property type="component" value="Unassembled WGS sequence"/>
</dbReference>